<sequence length="61" mass="6797">KILESLSHLTAAKVASAHPLLPLSPQVRSHLKLSITRKKYSVASLDPFCEYACPLLRWPLT</sequence>
<evidence type="ECO:0000313" key="1">
    <source>
        <dbReference type="EMBL" id="URE15151.1"/>
    </source>
</evidence>
<reference evidence="1" key="1">
    <citation type="submission" date="2022-05" db="EMBL/GenBank/DDBJ databases">
        <title>The Musa troglodytarum L. genome provides insights into the mechanism of non-climacteric behaviour and enrichment of carotenoids.</title>
        <authorList>
            <person name="Wang J."/>
        </authorList>
    </citation>
    <scope>NUCLEOTIDE SEQUENCE</scope>
    <source>
        <tissue evidence="1">Leaf</tissue>
    </source>
</reference>
<feature type="non-terminal residue" evidence="1">
    <location>
        <position position="1"/>
    </location>
</feature>
<dbReference type="AlphaFoldDB" id="A0A9E7GGH6"/>
<evidence type="ECO:0000313" key="2">
    <source>
        <dbReference type="Proteomes" id="UP001055439"/>
    </source>
</evidence>
<name>A0A9E7GGH6_9LILI</name>
<organism evidence="1 2">
    <name type="scientific">Musa troglodytarum</name>
    <name type="common">fe'i banana</name>
    <dbReference type="NCBI Taxonomy" id="320322"/>
    <lineage>
        <taxon>Eukaryota</taxon>
        <taxon>Viridiplantae</taxon>
        <taxon>Streptophyta</taxon>
        <taxon>Embryophyta</taxon>
        <taxon>Tracheophyta</taxon>
        <taxon>Spermatophyta</taxon>
        <taxon>Magnoliopsida</taxon>
        <taxon>Liliopsida</taxon>
        <taxon>Zingiberales</taxon>
        <taxon>Musaceae</taxon>
        <taxon>Musa</taxon>
    </lineage>
</organism>
<proteinExistence type="predicted"/>
<accession>A0A9E7GGH6</accession>
<gene>
    <name evidence="1" type="ORF">MUK42_08074</name>
</gene>
<protein>
    <submittedName>
        <fullName evidence="1">Uncharacterized protein</fullName>
    </submittedName>
</protein>
<dbReference type="EMBL" id="CP097509">
    <property type="protein sequence ID" value="URE15151.1"/>
    <property type="molecule type" value="Genomic_DNA"/>
</dbReference>
<dbReference type="Proteomes" id="UP001055439">
    <property type="component" value="Chromosome 7"/>
</dbReference>
<keyword evidence="2" id="KW-1185">Reference proteome</keyword>